<dbReference type="AlphaFoldDB" id="A0A974I4G7"/>
<reference evidence="2" key="1">
    <citation type="journal article" date="2016" name="Nature">
        <title>Genome evolution in the allotetraploid frog Xenopus laevis.</title>
        <authorList>
            <person name="Session A.M."/>
            <person name="Uno Y."/>
            <person name="Kwon T."/>
            <person name="Chapman J.A."/>
            <person name="Toyoda A."/>
            <person name="Takahashi S."/>
            <person name="Fukui A."/>
            <person name="Hikosaka A."/>
            <person name="Suzuki A."/>
            <person name="Kondo M."/>
            <person name="van Heeringen S.J."/>
            <person name="Quigley I."/>
            <person name="Heinz S."/>
            <person name="Ogino H."/>
            <person name="Ochi H."/>
            <person name="Hellsten U."/>
            <person name="Lyons J.B."/>
            <person name="Simakov O."/>
            <person name="Putnam N."/>
            <person name="Stites J."/>
            <person name="Kuroki Y."/>
            <person name="Tanaka T."/>
            <person name="Michiue T."/>
            <person name="Watanabe M."/>
            <person name="Bogdanovic O."/>
            <person name="Lister R."/>
            <person name="Georgiou G."/>
            <person name="Paranjpe S.S."/>
            <person name="van Kruijsbergen I."/>
            <person name="Shu S."/>
            <person name="Carlson J."/>
            <person name="Kinoshita T."/>
            <person name="Ohta Y."/>
            <person name="Mawaribuchi S."/>
            <person name="Jenkins J."/>
            <person name="Grimwood J."/>
            <person name="Schmutz J."/>
            <person name="Mitros T."/>
            <person name="Mozaffari S.V."/>
            <person name="Suzuki Y."/>
            <person name="Haramoto Y."/>
            <person name="Yamamoto T.S."/>
            <person name="Takagi C."/>
            <person name="Heald R."/>
            <person name="Miller K."/>
            <person name="Haudenschild C."/>
            <person name="Kitzman J."/>
            <person name="Nakayama T."/>
            <person name="Izutsu Y."/>
            <person name="Robert J."/>
            <person name="Fortriede J."/>
            <person name="Burns K."/>
            <person name="Lotay V."/>
            <person name="Karimi K."/>
            <person name="Yasuoka Y."/>
            <person name="Dichmann D.S."/>
            <person name="Flajnik M.F."/>
            <person name="Houston D.W."/>
            <person name="Shendure J."/>
            <person name="DuPasquier L."/>
            <person name="Vize P.D."/>
            <person name="Zorn A.M."/>
            <person name="Ito M."/>
            <person name="Marcotte E.M."/>
            <person name="Wallingford J.B."/>
            <person name="Ito Y."/>
            <person name="Asashima M."/>
            <person name="Ueno N."/>
            <person name="Matsuda Y."/>
            <person name="Veenstra G.J."/>
            <person name="Fujiyama A."/>
            <person name="Harland R.M."/>
            <person name="Taira M."/>
            <person name="Rokhsar D.S."/>
        </authorList>
    </citation>
    <scope>NUCLEOTIDE SEQUENCE [LARGE SCALE GENOMIC DNA]</scope>
    <source>
        <strain evidence="2">J</strain>
    </source>
</reference>
<gene>
    <name evidence="1" type="ORF">XELAEV_18006567mg</name>
</gene>
<name>A0A974I4G7_XENLA</name>
<accession>A0A974I4G7</accession>
<sequence length="513" mass="58406">MNYLHCNEDRQSLKTLLLVANDIGKLKPEVHTTFHATTLLQRCKLLGVTDPTDQVKVLLLTIEMSTWQCLADKGKGSYDDTVDELIKVLHPFDIGLMAAYKTKQKQNENPLIFANKLWAAYHIGKGRTGNRDDSEYKNLLICNAHPKIREKCGFLIDPRTQAYNEIIELMQQCFNVLQKHKPFRPRNSNANNLDVTVCHEKPCISSINKANGHYKNNTFQSKVTNVHSAQRQTSNRSMQTAPNCNAFQTMVVKINALENGLETEHRRNTLRELELHTKIDSLKYKVTSLQTQNNDFQQATHILQLSHKDAVVKYDLCHTEMVKCKKDLNDLQEKYTKNVPLNAVKSTQTEHMGNNYKVATVSSLADKFEKHAPSKNKTQNHDTENYTSDAIDESDVYDLSGLFSLDQNANLIDIKDYNCDIGAFENMVSKTHYRTSPTITNCKIQSNFKTSTVNPLGEELCFPLKISKEFPFVQNSEQDVSSIHPDLLSLILWSKSTNFCCHKSGNYPRALTN</sequence>
<dbReference type="EMBL" id="CM004466">
    <property type="protein sequence ID" value="OCU00787.1"/>
    <property type="molecule type" value="Genomic_DNA"/>
</dbReference>
<proteinExistence type="predicted"/>
<protein>
    <submittedName>
        <fullName evidence="1">Uncharacterized protein</fullName>
    </submittedName>
</protein>
<organism evidence="1 2">
    <name type="scientific">Xenopus laevis</name>
    <name type="common">African clawed frog</name>
    <dbReference type="NCBI Taxonomy" id="8355"/>
    <lineage>
        <taxon>Eukaryota</taxon>
        <taxon>Metazoa</taxon>
        <taxon>Chordata</taxon>
        <taxon>Craniata</taxon>
        <taxon>Vertebrata</taxon>
        <taxon>Euteleostomi</taxon>
        <taxon>Amphibia</taxon>
        <taxon>Batrachia</taxon>
        <taxon>Anura</taxon>
        <taxon>Pipoidea</taxon>
        <taxon>Pipidae</taxon>
        <taxon>Xenopodinae</taxon>
        <taxon>Xenopus</taxon>
        <taxon>Xenopus</taxon>
    </lineage>
</organism>
<dbReference type="Proteomes" id="UP000694892">
    <property type="component" value="Chromosome 1L"/>
</dbReference>
<evidence type="ECO:0000313" key="2">
    <source>
        <dbReference type="Proteomes" id="UP000694892"/>
    </source>
</evidence>
<evidence type="ECO:0000313" key="1">
    <source>
        <dbReference type="EMBL" id="OCU00787.1"/>
    </source>
</evidence>